<feature type="region of interest" description="Disordered" evidence="1">
    <location>
        <begin position="1"/>
        <end position="24"/>
    </location>
</feature>
<dbReference type="AlphaFoldDB" id="A0A0V0GV42"/>
<feature type="compositionally biased region" description="Basic residues" evidence="1">
    <location>
        <begin position="1"/>
        <end position="17"/>
    </location>
</feature>
<accession>A0A0V0GV42</accession>
<reference evidence="2" key="1">
    <citation type="submission" date="2015-12" db="EMBL/GenBank/DDBJ databases">
        <title>Gene expression during late stages of embryo sac development: a critical building block for successful pollen-pistil interactions.</title>
        <authorList>
            <person name="Liu Y."/>
            <person name="Joly V."/>
            <person name="Sabar M."/>
            <person name="Matton D.P."/>
        </authorList>
    </citation>
    <scope>NUCLEOTIDE SEQUENCE</scope>
</reference>
<name>A0A0V0GV42_SOLCH</name>
<feature type="region of interest" description="Disordered" evidence="1">
    <location>
        <begin position="52"/>
        <end position="71"/>
    </location>
</feature>
<evidence type="ECO:0000313" key="2">
    <source>
        <dbReference type="EMBL" id="JAP11083.1"/>
    </source>
</evidence>
<dbReference type="EMBL" id="GEDG01031955">
    <property type="protein sequence ID" value="JAP11083.1"/>
    <property type="molecule type" value="Transcribed_RNA"/>
</dbReference>
<protein>
    <submittedName>
        <fullName evidence="2">Putative ovule protein</fullName>
    </submittedName>
</protein>
<evidence type="ECO:0000256" key="1">
    <source>
        <dbReference type="SAM" id="MobiDB-lite"/>
    </source>
</evidence>
<sequence>MPRNINKKRQILARMSKKQSTSSQKMINLARTYKQHKEPRIPFWVTQFIKKPTKSNTRTPKISSRITSSGR</sequence>
<proteinExistence type="predicted"/>
<organism evidence="2">
    <name type="scientific">Solanum chacoense</name>
    <name type="common">Chaco potato</name>
    <dbReference type="NCBI Taxonomy" id="4108"/>
    <lineage>
        <taxon>Eukaryota</taxon>
        <taxon>Viridiplantae</taxon>
        <taxon>Streptophyta</taxon>
        <taxon>Embryophyta</taxon>
        <taxon>Tracheophyta</taxon>
        <taxon>Spermatophyta</taxon>
        <taxon>Magnoliopsida</taxon>
        <taxon>eudicotyledons</taxon>
        <taxon>Gunneridae</taxon>
        <taxon>Pentapetalae</taxon>
        <taxon>asterids</taxon>
        <taxon>lamiids</taxon>
        <taxon>Solanales</taxon>
        <taxon>Solanaceae</taxon>
        <taxon>Solanoideae</taxon>
        <taxon>Solaneae</taxon>
        <taxon>Solanum</taxon>
    </lineage>
</organism>
<feature type="compositionally biased region" description="Polar residues" evidence="1">
    <location>
        <begin position="54"/>
        <end position="71"/>
    </location>
</feature>